<dbReference type="OrthoDB" id="10254988at2759"/>
<feature type="region of interest" description="Disordered" evidence="7">
    <location>
        <begin position="221"/>
        <end position="251"/>
    </location>
</feature>
<dbReference type="InterPro" id="IPR001715">
    <property type="entry name" value="CH_dom"/>
</dbReference>
<feature type="compositionally biased region" description="Basic and acidic residues" evidence="7">
    <location>
        <begin position="1879"/>
        <end position="1890"/>
    </location>
</feature>
<keyword evidence="2" id="KW-0963">Cytoplasm</keyword>
<feature type="region of interest" description="Disordered" evidence="7">
    <location>
        <begin position="1771"/>
        <end position="1808"/>
    </location>
</feature>
<feature type="region of interest" description="Disordered" evidence="7">
    <location>
        <begin position="1689"/>
        <end position="1744"/>
    </location>
</feature>
<feature type="domain" description="Calponin-homology (CH)" evidence="8">
    <location>
        <begin position="11"/>
        <end position="131"/>
    </location>
</feature>
<feature type="compositionally biased region" description="Polar residues" evidence="7">
    <location>
        <begin position="1733"/>
        <end position="1744"/>
    </location>
</feature>
<comment type="subcellular location">
    <subcellularLocation>
        <location evidence="1">Cytoplasm</location>
    </subcellularLocation>
</comment>
<dbReference type="STRING" id="137246.A0A401SW28"/>
<dbReference type="FunFam" id="1.10.418.10:FF:000035">
    <property type="entry name" value="girdin isoform X1"/>
    <property type="match status" value="1"/>
</dbReference>
<feature type="compositionally biased region" description="Polar residues" evidence="7">
    <location>
        <begin position="1703"/>
        <end position="1712"/>
    </location>
</feature>
<feature type="coiled-coil region" evidence="6">
    <location>
        <begin position="1358"/>
        <end position="1392"/>
    </location>
</feature>
<feature type="compositionally biased region" description="Basic and acidic residues" evidence="7">
    <location>
        <begin position="1532"/>
        <end position="1542"/>
    </location>
</feature>
<feature type="compositionally biased region" description="Low complexity" evidence="7">
    <location>
        <begin position="1585"/>
        <end position="1597"/>
    </location>
</feature>
<feature type="coiled-coil region" evidence="6">
    <location>
        <begin position="1036"/>
        <end position="1304"/>
    </location>
</feature>
<keyword evidence="10" id="KW-1185">Reference proteome</keyword>
<dbReference type="GO" id="GO:0007165">
    <property type="term" value="P:signal transduction"/>
    <property type="evidence" value="ECO:0007669"/>
    <property type="project" value="UniProtKB-ARBA"/>
</dbReference>
<feature type="region of interest" description="Disordered" evidence="7">
    <location>
        <begin position="1417"/>
        <end position="1476"/>
    </location>
</feature>
<evidence type="ECO:0000256" key="3">
    <source>
        <dbReference type="ARBA" id="ARBA00022658"/>
    </source>
</evidence>
<feature type="compositionally biased region" description="Polar residues" evidence="7">
    <location>
        <begin position="221"/>
        <end position="245"/>
    </location>
</feature>
<dbReference type="GO" id="GO:0031122">
    <property type="term" value="P:cytoplasmic microtubule organization"/>
    <property type="evidence" value="ECO:0007669"/>
    <property type="project" value="TreeGrafter"/>
</dbReference>
<dbReference type="GO" id="GO:0005737">
    <property type="term" value="C:cytoplasm"/>
    <property type="evidence" value="ECO:0007669"/>
    <property type="project" value="UniProtKB-SubCell"/>
</dbReference>
<feature type="coiled-coil region" evidence="6">
    <location>
        <begin position="459"/>
        <end position="997"/>
    </location>
</feature>
<dbReference type="GO" id="GO:0051959">
    <property type="term" value="F:dynein light intermediate chain binding"/>
    <property type="evidence" value="ECO:0007669"/>
    <property type="project" value="TreeGrafter"/>
</dbReference>
<proteinExistence type="inferred from homology"/>
<dbReference type="GO" id="GO:0005813">
    <property type="term" value="C:centrosome"/>
    <property type="evidence" value="ECO:0007669"/>
    <property type="project" value="TreeGrafter"/>
</dbReference>
<evidence type="ECO:0000256" key="2">
    <source>
        <dbReference type="ARBA" id="ARBA00022490"/>
    </source>
</evidence>
<dbReference type="Pfam" id="PF19047">
    <property type="entry name" value="HOOK_N"/>
    <property type="match status" value="1"/>
</dbReference>
<comment type="similarity">
    <text evidence="5">Belongs to the CCDC88 family.</text>
</comment>
<name>A0A401SW28_CHIPU</name>
<keyword evidence="4 6" id="KW-0175">Coiled coil</keyword>
<evidence type="ECO:0000313" key="9">
    <source>
        <dbReference type="EMBL" id="GCC34604.1"/>
    </source>
</evidence>
<reference evidence="9 10" key="1">
    <citation type="journal article" date="2018" name="Nat. Ecol. Evol.">
        <title>Shark genomes provide insights into elasmobranch evolution and the origin of vertebrates.</title>
        <authorList>
            <person name="Hara Y"/>
            <person name="Yamaguchi K"/>
            <person name="Onimaru K"/>
            <person name="Kadota M"/>
            <person name="Koyanagi M"/>
            <person name="Keeley SD"/>
            <person name="Tatsumi K"/>
            <person name="Tanaka K"/>
            <person name="Motone F"/>
            <person name="Kageyama Y"/>
            <person name="Nozu R"/>
            <person name="Adachi N"/>
            <person name="Nishimura O"/>
            <person name="Nakagawa R"/>
            <person name="Tanegashima C"/>
            <person name="Kiyatake I"/>
            <person name="Matsumoto R"/>
            <person name="Murakumo K"/>
            <person name="Nishida K"/>
            <person name="Terakita A"/>
            <person name="Kuratani S"/>
            <person name="Sato K"/>
            <person name="Hyodo S Kuraku.S."/>
        </authorList>
    </citation>
    <scope>NUCLEOTIDE SEQUENCE [LARGE SCALE GENOMIC DNA]</scope>
</reference>
<evidence type="ECO:0000256" key="4">
    <source>
        <dbReference type="ARBA" id="ARBA00023054"/>
    </source>
</evidence>
<feature type="region of interest" description="Disordered" evidence="7">
    <location>
        <begin position="1822"/>
        <end position="1945"/>
    </location>
</feature>
<evidence type="ECO:0000259" key="8">
    <source>
        <dbReference type="PROSITE" id="PS50021"/>
    </source>
</evidence>
<dbReference type="SUPFAM" id="SSF116907">
    <property type="entry name" value="Hook domain"/>
    <property type="match status" value="1"/>
</dbReference>
<dbReference type="GO" id="GO:0030705">
    <property type="term" value="P:cytoskeleton-dependent intracellular transport"/>
    <property type="evidence" value="ECO:0007669"/>
    <property type="project" value="InterPro"/>
</dbReference>
<feature type="compositionally biased region" description="Basic and acidic residues" evidence="7">
    <location>
        <begin position="1822"/>
        <end position="1833"/>
    </location>
</feature>
<evidence type="ECO:0000256" key="1">
    <source>
        <dbReference type="ARBA" id="ARBA00004496"/>
    </source>
</evidence>
<evidence type="ECO:0000256" key="5">
    <source>
        <dbReference type="ARBA" id="ARBA00061299"/>
    </source>
</evidence>
<evidence type="ECO:0000256" key="7">
    <source>
        <dbReference type="SAM" id="MobiDB-lite"/>
    </source>
</evidence>
<dbReference type="Proteomes" id="UP000287033">
    <property type="component" value="Unassembled WGS sequence"/>
</dbReference>
<sequence>MEVTISELMGQFLGSPLVTWVKTFGPVGGKSNDKVTTYMDLVDGVFLHKIMLQIDPRPTNQRVNKHVNNDVNLRVQNLTILVRHIKNYYQECLQQLVVMSLPNVLTIAKDPLSGKSMDEMKKVLLLMLGCAVQCERKEEFIERIKQLDITTQTAIVTHIQEITHNQENVFDLQWMEQTEMPADDLEALSRSMVFHLKRLLEDRDEYSEVIVELTQERDYLQTQQQLPSPVKSSSPEYSARPNGNLSKEEKQHLAVDLADTKAKLRRIRQELEDKAEQLTDSKHEVERLDMEVQRLRQENMQLTTEARSVRAYRDELDSLREKAGRVDRLENDLIRCRERLHDVDFYKARMEELREDNIVLIETKSMLEEQLIIARARCDKLHDLEKENLQLKSKLQDHEMDREADRKRIEELLEENMVLEIEKKQSMNESAHLGWELEQMSKSTDLLDASRKSFVLEMNESASSRILKLEKENQSLQHEVQELQQALLGVEESNARIVELEKESELLTVQVQKLQSELDQEKQSNQDLGNLSEELLQDKTQLRESLETLRAERERQVKELEEENEHLKQTVCSLRERSQISADARVKDVEKENKILHETITETSSKLAKLEIEKKQAHKELLHYKEKEQKAEELEKDVHKLGKENEQLQKQVVSLRFTCENVEQEISNLELENSKLKKSLNSLQNLSIKLETVEKDNKQLDEENLELRRMVETLKFTRTKLIKVEMENRELEKEKDDLRKTVEVLRALTRKSERLEMSYQSLDSENQRLQQALDNSNTKIQQLEKELQDTENENHVLQKNLEELKICSKRLEKLEKDNKVLEHEAAQLEKDKKTLDKENKRLWQQVELKDAILDENSQKLSSMEKEKRTLEKEVGRYMETTTKVKELEVDNKELFKQATINKRTLATLREELVHEKLKSQQMSNELEKLNYELEKIGLTKERLLQEEHNSDDNKYKILETKIESTLKKTLEIKEEKIQALESRLVESSNLNQQLRTELSTVKWNFEALLQRQDEEGLANNSVPKCPQSPHPECTEKEKWEKENRETTLELLKVKDNIIEVERNNAALQAEKELLKDQLKQLEAQNNAVNSQLVALQRQIASLQEHSTTLQIQNAKLQVENSTLNSQGAALMGQNATLQNLQSSLESEIEKLTRQKEEMKATYDSLLQDHERLMGLNERQSTECETLISQQAGLKAAYKNLESQHKDLEQRYRGLLKQKREMEELDSTLRDQHESLQRETKRSAAIAEENRQLHTDLNRLSSGNAQLKEEYDGLQTHIKEFKSALNNTELELTRWQSEYHALKEQHQNLDISHTKLDNHCELLTQLKGNLEEENHYLLSQVQMLNQQNQNLLEQSMESKEHYHEEQKQYIDKLNSLRRQKEKLEEKIMDQYKFYEPTPKRKSNWVAAKALVKFMKPKKESAKERLKIAPESSVQQQPELPEMAPLPTASRVQRTSLDNSSLGSNSLEENGLSPTSKVSTRKKFAFLKSKSKEKLKAKSTPDNQRRLLSLHLRFWSSSDMSDPANESFGFNSDDDLRTQPHEVESANSGNASLGVADHVDNRLESLRSDDLVPSQDVGAGPRENQPLRSSSVLLASSRSDPMLSRRHPVSYSTLQRAKDSCPSGRTRAASPGSEMVTLEQFLQETGQLGSNNVSVRDDLLSDYFKKRSEPSIISAHPNRKEAAKMSTSYVLPVPKKPSDPRASVAQPQPGSSAQPGAPGHTGVPRPREKAPQAGNPPSGNARSCSLTRAHSLASADGLRAGCLDRREAQHRQVAEAAPLSSTSGWRSTGDCRSGGTPHDRPQSARLLGSQPAVSISCRTLDPRRLSLAPPKDEKCLTLPQQSTGAVRNGGISPGSPSPTAAARAGDVALVSPVRATSHPSSEPRGRGQRSCEDLEAAPRQSRAHEYLDPMTGVDDASKRGGGGAKGSPGSPDTGDDQQTVWYEYGCV</sequence>
<organism evidence="9 10">
    <name type="scientific">Chiloscyllium punctatum</name>
    <name type="common">Brownbanded bambooshark</name>
    <name type="synonym">Hemiscyllium punctatum</name>
    <dbReference type="NCBI Taxonomy" id="137246"/>
    <lineage>
        <taxon>Eukaryota</taxon>
        <taxon>Metazoa</taxon>
        <taxon>Chordata</taxon>
        <taxon>Craniata</taxon>
        <taxon>Vertebrata</taxon>
        <taxon>Chondrichthyes</taxon>
        <taxon>Elasmobranchii</taxon>
        <taxon>Galeomorphii</taxon>
        <taxon>Galeoidea</taxon>
        <taxon>Orectolobiformes</taxon>
        <taxon>Hemiscylliidae</taxon>
        <taxon>Chiloscyllium</taxon>
    </lineage>
</organism>
<evidence type="ECO:0000313" key="10">
    <source>
        <dbReference type="Proteomes" id="UP000287033"/>
    </source>
</evidence>
<dbReference type="PANTHER" id="PTHR18947:SF31">
    <property type="entry name" value="PROTEIN DAPLE"/>
    <property type="match status" value="1"/>
</dbReference>
<dbReference type="PROSITE" id="PS50021">
    <property type="entry name" value="CH"/>
    <property type="match status" value="1"/>
</dbReference>
<protein>
    <recommendedName>
        <fullName evidence="8">Calponin-homology (CH) domain-containing protein</fullName>
    </recommendedName>
</protein>
<comment type="caution">
    <text evidence="9">The sequence shown here is derived from an EMBL/GenBank/DDBJ whole genome shotgun (WGS) entry which is preliminary data.</text>
</comment>
<feature type="compositionally biased region" description="Basic and acidic residues" evidence="7">
    <location>
        <begin position="1417"/>
        <end position="1426"/>
    </location>
</feature>
<feature type="region of interest" description="Disordered" evidence="7">
    <location>
        <begin position="1521"/>
        <end position="1552"/>
    </location>
</feature>
<feature type="region of interest" description="Disordered" evidence="7">
    <location>
        <begin position="1565"/>
        <end position="1630"/>
    </location>
</feature>
<dbReference type="GO" id="GO:0005085">
    <property type="term" value="F:guanyl-nucleotide exchange factor activity"/>
    <property type="evidence" value="ECO:0007669"/>
    <property type="project" value="UniProtKB-KW"/>
</dbReference>
<feature type="compositionally biased region" description="Low complexity" evidence="7">
    <location>
        <begin position="1454"/>
        <end position="1471"/>
    </location>
</feature>
<dbReference type="InterPro" id="IPR036872">
    <property type="entry name" value="CH_dom_sf"/>
</dbReference>
<dbReference type="EMBL" id="BEZZ01000614">
    <property type="protein sequence ID" value="GCC34604.1"/>
    <property type="molecule type" value="Genomic_DNA"/>
</dbReference>
<dbReference type="PANTHER" id="PTHR18947">
    <property type="entry name" value="HOOK PROTEINS"/>
    <property type="match status" value="1"/>
</dbReference>
<accession>A0A401SW28</accession>
<gene>
    <name evidence="9" type="ORF">chiPu_0013079</name>
</gene>
<keyword evidence="3" id="KW-0344">Guanine-nucleotide releasing factor</keyword>
<dbReference type="OMA" id="IIARARC"/>
<dbReference type="Gene3D" id="1.10.418.10">
    <property type="entry name" value="Calponin-like domain"/>
    <property type="match status" value="1"/>
</dbReference>
<dbReference type="GO" id="GO:0008017">
    <property type="term" value="F:microtubule binding"/>
    <property type="evidence" value="ECO:0007669"/>
    <property type="project" value="TreeGrafter"/>
</dbReference>
<evidence type="ECO:0000256" key="6">
    <source>
        <dbReference type="SAM" id="Coils"/>
    </source>
</evidence>
<dbReference type="InterPro" id="IPR043936">
    <property type="entry name" value="HOOK_N"/>
</dbReference>